<dbReference type="RefSeq" id="WP_013020880.1">
    <property type="nucleotide sequence ID" value="NC_013947.1"/>
</dbReference>
<evidence type="ECO:0000256" key="1">
    <source>
        <dbReference type="ARBA" id="ARBA00004429"/>
    </source>
</evidence>
<name>D3PXY0_STANL</name>
<feature type="domain" description="ABC transmembrane type-2" evidence="10">
    <location>
        <begin position="49"/>
        <end position="286"/>
    </location>
</feature>
<dbReference type="InterPro" id="IPR047817">
    <property type="entry name" value="ABC2_TM_bact-type"/>
</dbReference>
<evidence type="ECO:0000256" key="4">
    <source>
        <dbReference type="ARBA" id="ARBA00022475"/>
    </source>
</evidence>
<comment type="subcellular location">
    <subcellularLocation>
        <location evidence="1">Cell inner membrane</location>
        <topology evidence="1">Multi-pass membrane protein</topology>
    </subcellularLocation>
    <subcellularLocation>
        <location evidence="9">Cell membrane</location>
        <topology evidence="9">Multi-pass membrane protein</topology>
    </subcellularLocation>
</comment>
<accession>D3PXY0</accession>
<organism evidence="11 12">
    <name type="scientific">Stackebrandtia nassauensis (strain DSM 44728 / CIP 108903 / NRRL B-16338 / NBRC 102104 / LLR-40K-21)</name>
    <dbReference type="NCBI Taxonomy" id="446470"/>
    <lineage>
        <taxon>Bacteria</taxon>
        <taxon>Bacillati</taxon>
        <taxon>Actinomycetota</taxon>
        <taxon>Actinomycetes</taxon>
        <taxon>Glycomycetales</taxon>
        <taxon>Glycomycetaceae</taxon>
        <taxon>Stackebrandtia</taxon>
    </lineage>
</organism>
<dbReference type="InterPro" id="IPR013525">
    <property type="entry name" value="ABC2_TM"/>
</dbReference>
<feature type="transmembrane region" description="Helical" evidence="9">
    <location>
        <begin position="168"/>
        <end position="193"/>
    </location>
</feature>
<evidence type="ECO:0000256" key="9">
    <source>
        <dbReference type="RuleBase" id="RU361157"/>
    </source>
</evidence>
<dbReference type="Proteomes" id="UP000000844">
    <property type="component" value="Chromosome"/>
</dbReference>
<dbReference type="GO" id="GO:0005886">
    <property type="term" value="C:plasma membrane"/>
    <property type="evidence" value="ECO:0007669"/>
    <property type="project" value="UniProtKB-SubCell"/>
</dbReference>
<keyword evidence="7 9" id="KW-1133">Transmembrane helix</keyword>
<evidence type="ECO:0000259" key="10">
    <source>
        <dbReference type="PROSITE" id="PS51012"/>
    </source>
</evidence>
<evidence type="ECO:0000256" key="7">
    <source>
        <dbReference type="ARBA" id="ARBA00022989"/>
    </source>
</evidence>
<dbReference type="OrthoDB" id="9789409at2"/>
<dbReference type="PANTHER" id="PTHR30413">
    <property type="entry name" value="INNER MEMBRANE TRANSPORT PERMEASE"/>
    <property type="match status" value="1"/>
</dbReference>
<feature type="transmembrane region" description="Helical" evidence="9">
    <location>
        <begin position="205"/>
        <end position="224"/>
    </location>
</feature>
<keyword evidence="8 9" id="KW-0472">Membrane</keyword>
<reference evidence="11 12" key="1">
    <citation type="journal article" date="2009" name="Stand. Genomic Sci.">
        <title>Complete genome sequence of Stackebrandtia nassauensis type strain (LLR-40K-21).</title>
        <authorList>
            <person name="Munk C."/>
            <person name="Lapidus A."/>
            <person name="Copeland A."/>
            <person name="Jando M."/>
            <person name="Mayilraj S."/>
            <person name="Glavina Del Rio T."/>
            <person name="Nolan M."/>
            <person name="Chen F."/>
            <person name="Lucas S."/>
            <person name="Tice H."/>
            <person name="Cheng J.F."/>
            <person name="Han C."/>
            <person name="Detter J.C."/>
            <person name="Bruce D."/>
            <person name="Goodwin L."/>
            <person name="Chain P."/>
            <person name="Pitluck S."/>
            <person name="Goker M."/>
            <person name="Ovchinikova G."/>
            <person name="Pati A."/>
            <person name="Ivanova N."/>
            <person name="Mavromatis K."/>
            <person name="Chen A."/>
            <person name="Palaniappan K."/>
            <person name="Land M."/>
            <person name="Hauser L."/>
            <person name="Chang Y.J."/>
            <person name="Jeffries C.D."/>
            <person name="Bristow J."/>
            <person name="Eisen J.A."/>
            <person name="Markowitz V."/>
            <person name="Hugenholtz P."/>
            <person name="Kyrpides N.C."/>
            <person name="Klenk H.P."/>
        </authorList>
    </citation>
    <scope>NUCLEOTIDE SEQUENCE [LARGE SCALE GENOMIC DNA]</scope>
    <source>
        <strain evidence="12">DSM 44728 / CIP 108903 / NRRL B-16338 / NBRC 102104 / LLR-40K-21</strain>
    </source>
</reference>
<evidence type="ECO:0000256" key="6">
    <source>
        <dbReference type="ARBA" id="ARBA00022692"/>
    </source>
</evidence>
<keyword evidence="3 9" id="KW-0813">Transport</keyword>
<dbReference type="Pfam" id="PF01061">
    <property type="entry name" value="ABC2_membrane"/>
    <property type="match status" value="1"/>
</dbReference>
<evidence type="ECO:0000256" key="5">
    <source>
        <dbReference type="ARBA" id="ARBA00022519"/>
    </source>
</evidence>
<comment type="similarity">
    <text evidence="2 9">Belongs to the ABC-2 integral membrane protein family.</text>
</comment>
<keyword evidence="6 9" id="KW-0812">Transmembrane</keyword>
<evidence type="ECO:0000256" key="3">
    <source>
        <dbReference type="ARBA" id="ARBA00022448"/>
    </source>
</evidence>
<feature type="transmembrane region" description="Helical" evidence="9">
    <location>
        <begin position="48"/>
        <end position="68"/>
    </location>
</feature>
<proteinExistence type="inferred from homology"/>
<feature type="transmembrane region" description="Helical" evidence="9">
    <location>
        <begin position="88"/>
        <end position="114"/>
    </location>
</feature>
<dbReference type="HOGENOM" id="CLU_060703_3_0_11"/>
<dbReference type="STRING" id="446470.Snas_5679"/>
<dbReference type="GO" id="GO:0140359">
    <property type="term" value="F:ABC-type transporter activity"/>
    <property type="evidence" value="ECO:0007669"/>
    <property type="project" value="InterPro"/>
</dbReference>
<keyword evidence="12" id="KW-1185">Reference proteome</keyword>
<dbReference type="EMBL" id="CP001778">
    <property type="protein sequence ID" value="ADD45309.1"/>
    <property type="molecule type" value="Genomic_DNA"/>
</dbReference>
<feature type="transmembrane region" description="Helical" evidence="9">
    <location>
        <begin position="135"/>
        <end position="156"/>
    </location>
</feature>
<evidence type="ECO:0000313" key="11">
    <source>
        <dbReference type="EMBL" id="ADD45309.1"/>
    </source>
</evidence>
<protein>
    <recommendedName>
        <fullName evidence="9">Transport permease protein</fullName>
    </recommendedName>
</protein>
<evidence type="ECO:0000256" key="2">
    <source>
        <dbReference type="ARBA" id="ARBA00007783"/>
    </source>
</evidence>
<dbReference type="PROSITE" id="PS51012">
    <property type="entry name" value="ABC_TM2"/>
    <property type="match status" value="1"/>
</dbReference>
<feature type="transmembrane region" description="Helical" evidence="9">
    <location>
        <begin position="260"/>
        <end position="283"/>
    </location>
</feature>
<dbReference type="eggNOG" id="COG1682">
    <property type="taxonomic scope" value="Bacteria"/>
</dbReference>
<dbReference type="AlphaFoldDB" id="D3PXY0"/>
<keyword evidence="5" id="KW-0997">Cell inner membrane</keyword>
<evidence type="ECO:0000256" key="8">
    <source>
        <dbReference type="ARBA" id="ARBA00023136"/>
    </source>
</evidence>
<gene>
    <name evidence="11" type="ordered locus">Snas_5679</name>
</gene>
<sequence length="294" mass="33248">MNSPDTLVTSRPKRIFPKTTGLTALWRHRQTLRVLVQRDLAVKYQKTVMGYFWSLLEPMGLATIYWFVFGVVMQVGARGDSALEHVDYSLYIVSGIFAWMWASSAISEATTCLTSQSSLITTMKVPREVFPVARVVARFAEFLAGIPIIVIFALLGRGISAGTFGWNLLLLFPAVALQAVLLTGLAFILASLNVLYRDVQRFMRLVTRILFYAVPSIYPLALVLKSDNLPEWAKSIYLANPFVVIVEIHHEAWIPGLNNLTWQMITTSVAISVFLLFFGRWMFHRLEPMVLKEL</sequence>
<keyword evidence="4 9" id="KW-1003">Cell membrane</keyword>
<dbReference type="KEGG" id="sna:Snas_5679"/>
<dbReference type="GO" id="GO:0015920">
    <property type="term" value="P:lipopolysaccharide transport"/>
    <property type="evidence" value="ECO:0007669"/>
    <property type="project" value="TreeGrafter"/>
</dbReference>
<dbReference type="PANTHER" id="PTHR30413:SF8">
    <property type="entry name" value="TRANSPORT PERMEASE PROTEIN"/>
    <property type="match status" value="1"/>
</dbReference>
<evidence type="ECO:0000313" key="12">
    <source>
        <dbReference type="Proteomes" id="UP000000844"/>
    </source>
</evidence>